<name>A0A8X6N1A1_NEPPI</name>
<reference evidence="1" key="1">
    <citation type="submission" date="2020-08" db="EMBL/GenBank/DDBJ databases">
        <title>Multicomponent nature underlies the extraordinary mechanical properties of spider dragline silk.</title>
        <authorList>
            <person name="Kono N."/>
            <person name="Nakamura H."/>
            <person name="Mori M."/>
            <person name="Yoshida Y."/>
            <person name="Ohtoshi R."/>
            <person name="Malay A.D."/>
            <person name="Moran D.A.P."/>
            <person name="Tomita M."/>
            <person name="Numata K."/>
            <person name="Arakawa K."/>
        </authorList>
    </citation>
    <scope>NUCLEOTIDE SEQUENCE</scope>
</reference>
<accession>A0A8X6N1A1</accession>
<evidence type="ECO:0000313" key="1">
    <source>
        <dbReference type="EMBL" id="GFS88662.1"/>
    </source>
</evidence>
<gene>
    <name evidence="1" type="ORF">NPIL_130741</name>
</gene>
<organism evidence="1 2">
    <name type="scientific">Nephila pilipes</name>
    <name type="common">Giant wood spider</name>
    <name type="synonym">Nephila maculata</name>
    <dbReference type="NCBI Taxonomy" id="299642"/>
    <lineage>
        <taxon>Eukaryota</taxon>
        <taxon>Metazoa</taxon>
        <taxon>Ecdysozoa</taxon>
        <taxon>Arthropoda</taxon>
        <taxon>Chelicerata</taxon>
        <taxon>Arachnida</taxon>
        <taxon>Araneae</taxon>
        <taxon>Araneomorphae</taxon>
        <taxon>Entelegynae</taxon>
        <taxon>Araneoidea</taxon>
        <taxon>Nephilidae</taxon>
        <taxon>Nephila</taxon>
    </lineage>
</organism>
<proteinExistence type="predicted"/>
<evidence type="ECO:0000313" key="2">
    <source>
        <dbReference type="Proteomes" id="UP000887013"/>
    </source>
</evidence>
<dbReference type="EMBL" id="BMAW01004400">
    <property type="protein sequence ID" value="GFS88662.1"/>
    <property type="molecule type" value="Genomic_DNA"/>
</dbReference>
<comment type="caution">
    <text evidence="1">The sequence shown here is derived from an EMBL/GenBank/DDBJ whole genome shotgun (WGS) entry which is preliminary data.</text>
</comment>
<protein>
    <submittedName>
        <fullName evidence="1">Uncharacterized protein</fullName>
    </submittedName>
</protein>
<keyword evidence="2" id="KW-1185">Reference proteome</keyword>
<dbReference type="AlphaFoldDB" id="A0A8X6N1A1"/>
<sequence length="130" mass="14631">MRRQDTVKITDEEGFLFKSGRKSYSEESFVCVLNFGGSASPCLSQPLLSYRVDSAAFPSYIKVLKGLNGKGGESSSIFRQWEEAQNGKLYTGYKALEETYVFLPFCSTNLFSNVERDFYFKISLALGVLQ</sequence>
<dbReference type="Proteomes" id="UP000887013">
    <property type="component" value="Unassembled WGS sequence"/>
</dbReference>